<accession>A0ABN9XB60</accession>
<organism evidence="1 2">
    <name type="scientific">Prorocentrum cordatum</name>
    <dbReference type="NCBI Taxonomy" id="2364126"/>
    <lineage>
        <taxon>Eukaryota</taxon>
        <taxon>Sar</taxon>
        <taxon>Alveolata</taxon>
        <taxon>Dinophyceae</taxon>
        <taxon>Prorocentrales</taxon>
        <taxon>Prorocentraceae</taxon>
        <taxon>Prorocentrum</taxon>
    </lineage>
</organism>
<name>A0ABN9XB60_9DINO</name>
<gene>
    <name evidence="1" type="ORF">PCOR1329_LOCUS73912</name>
</gene>
<proteinExistence type="predicted"/>
<comment type="caution">
    <text evidence="1">The sequence shown here is derived from an EMBL/GenBank/DDBJ whole genome shotgun (WGS) entry which is preliminary data.</text>
</comment>
<evidence type="ECO:0000313" key="1">
    <source>
        <dbReference type="EMBL" id="CAK0895029.1"/>
    </source>
</evidence>
<reference evidence="1" key="1">
    <citation type="submission" date="2023-10" db="EMBL/GenBank/DDBJ databases">
        <authorList>
            <person name="Chen Y."/>
            <person name="Shah S."/>
            <person name="Dougan E. K."/>
            <person name="Thang M."/>
            <person name="Chan C."/>
        </authorList>
    </citation>
    <scope>NUCLEOTIDE SEQUENCE [LARGE SCALE GENOMIC DNA]</scope>
</reference>
<protein>
    <recommendedName>
        <fullName evidence="3">CHAT domain-containing protein</fullName>
    </recommendedName>
</protein>
<keyword evidence="2" id="KW-1185">Reference proteome</keyword>
<evidence type="ECO:0000313" key="2">
    <source>
        <dbReference type="Proteomes" id="UP001189429"/>
    </source>
</evidence>
<evidence type="ECO:0008006" key="3">
    <source>
        <dbReference type="Google" id="ProtNLM"/>
    </source>
</evidence>
<dbReference type="EMBL" id="CAUYUJ010019982">
    <property type="protein sequence ID" value="CAK0895029.1"/>
    <property type="molecule type" value="Genomic_DNA"/>
</dbReference>
<dbReference type="Proteomes" id="UP001189429">
    <property type="component" value="Unassembled WGS sequence"/>
</dbReference>
<sequence>MFESQPTKFIDTFLGPGGGPSTLEEFWTEVESRGDPRLAHHPMLRMPRWRQRAIPVMIHGDAVPVVACGRATAESLDCVSWSSVFAKGAVTSQKMLIFSCCENSKTAITMEQAWAIIAWSFQWLYKGAYPKKNHLFEDYAPGTSEAMLANSGATLAGDYFCVIWSIKGDLDYYTKCLKLKHYQRDDLCEYDDCDMKHRDPGMHPFNFTRGCKWKRLQHSAAEWRRKRGHNARQIFKAFSFLSILNIEADELHTLWIGLCQYALASALWLLCFRILDGTIKENMVQVWAEIQSHGGCSYSSITLKIFMNEKKPWDEFPKLKGRGSQAKSLVAPLLRVWAWHRSDDVLYDTVLNLLETLLEISDLVDSTAMEIFMPLADCAVLETSMNKFLGFYTHAGLLADREGLCLFSEVPKLHWACHWMSRSRWLHPRRVACWLDEDFMKHCKILAGYATRGTAKHKVPCYFMPRYSKALALAQEFVSE</sequence>